<evidence type="ECO:0000256" key="2">
    <source>
        <dbReference type="SAM" id="MobiDB-lite"/>
    </source>
</evidence>
<feature type="region of interest" description="Disordered" evidence="2">
    <location>
        <begin position="731"/>
        <end position="753"/>
    </location>
</feature>
<organism evidence="4 5">
    <name type="scientific">Pseudocohnilembus persalinus</name>
    <name type="common">Ciliate</name>
    <dbReference type="NCBI Taxonomy" id="266149"/>
    <lineage>
        <taxon>Eukaryota</taxon>
        <taxon>Sar</taxon>
        <taxon>Alveolata</taxon>
        <taxon>Ciliophora</taxon>
        <taxon>Intramacronucleata</taxon>
        <taxon>Oligohymenophorea</taxon>
        <taxon>Scuticociliatia</taxon>
        <taxon>Philasterida</taxon>
        <taxon>Pseudocohnilembidae</taxon>
        <taxon>Pseudocohnilembus</taxon>
    </lineage>
</organism>
<dbReference type="OrthoDB" id="10643511at2759"/>
<reference evidence="4 5" key="1">
    <citation type="journal article" date="2015" name="Sci. Rep.">
        <title>Genome of the facultative scuticociliatosis pathogen Pseudocohnilembus persalinus provides insight into its virulence through horizontal gene transfer.</title>
        <authorList>
            <person name="Xiong J."/>
            <person name="Wang G."/>
            <person name="Cheng J."/>
            <person name="Tian M."/>
            <person name="Pan X."/>
            <person name="Warren A."/>
            <person name="Jiang C."/>
            <person name="Yuan D."/>
            <person name="Miao W."/>
        </authorList>
    </citation>
    <scope>NUCLEOTIDE SEQUENCE [LARGE SCALE GENOMIC DNA]</scope>
    <source>
        <strain evidence="4">36N120E</strain>
    </source>
</reference>
<gene>
    <name evidence="4" type="ORF">PPERSA_12232</name>
</gene>
<evidence type="ECO:0000313" key="5">
    <source>
        <dbReference type="Proteomes" id="UP000054937"/>
    </source>
</evidence>
<dbReference type="OMA" id="HEEMELF"/>
<dbReference type="InParanoid" id="A0A0V0R4T0"/>
<dbReference type="Proteomes" id="UP000054937">
    <property type="component" value="Unassembled WGS sequence"/>
</dbReference>
<feature type="region of interest" description="Disordered" evidence="2">
    <location>
        <begin position="454"/>
        <end position="480"/>
    </location>
</feature>
<dbReference type="InterPro" id="IPR058917">
    <property type="entry name" value="RESC6_dom"/>
</dbReference>
<evidence type="ECO:0000259" key="3">
    <source>
        <dbReference type="Pfam" id="PF26188"/>
    </source>
</evidence>
<evidence type="ECO:0000256" key="1">
    <source>
        <dbReference type="SAM" id="Coils"/>
    </source>
</evidence>
<feature type="coiled-coil region" evidence="1">
    <location>
        <begin position="350"/>
        <end position="396"/>
    </location>
</feature>
<feature type="compositionally biased region" description="Basic and acidic residues" evidence="2">
    <location>
        <begin position="466"/>
        <end position="479"/>
    </location>
</feature>
<comment type="caution">
    <text evidence="4">The sequence shown here is derived from an EMBL/GenBank/DDBJ whole genome shotgun (WGS) entry which is preliminary data.</text>
</comment>
<keyword evidence="1" id="KW-0175">Coiled coil</keyword>
<feature type="domain" description="RNA-editing substrate-binding complex 6 protein" evidence="3">
    <location>
        <begin position="169"/>
        <end position="345"/>
    </location>
</feature>
<dbReference type="Pfam" id="PF26188">
    <property type="entry name" value="RESC6"/>
    <property type="match status" value="1"/>
</dbReference>
<dbReference type="AlphaFoldDB" id="A0A0V0R4T0"/>
<evidence type="ECO:0000313" key="4">
    <source>
        <dbReference type="EMBL" id="KRX09489.1"/>
    </source>
</evidence>
<name>A0A0V0R4T0_PSEPJ</name>
<proteinExistence type="predicted"/>
<dbReference type="EMBL" id="LDAU01000048">
    <property type="protein sequence ID" value="KRX09489.1"/>
    <property type="molecule type" value="Genomic_DNA"/>
</dbReference>
<protein>
    <recommendedName>
        <fullName evidence="3">RNA-editing substrate-binding complex 6 protein domain-containing protein</fullName>
    </recommendedName>
</protein>
<accession>A0A0V0R4T0</accession>
<sequence length="753" mass="89730">MISKNLLLLLKNKKLINQKIYNFARNVPNTKVSFSQKKAQIKTPEIQFDNEETNFQENQQQNYISKEENLYQKYPAEQLDNQYMILQLEKKGKVQDYLNLYNERKSTFNFINYSTIFHRIIKAQFSQKQEQVNDKNFNLNVFIKNKQVELLNKAEIQEIISYLKNNISEMNSFAASNFISNLAKLDYLDTEIINNILTNPEKYQQFNLKAIVYVLWTLQKQKLRDYQDFIKFSENYILNYTKNIDQKSLTNIFYSICFQKTDNERLIKKLEYLLIEQSQQLDSTSINLIFAVYNKYLKATNFDLLDGLAQRFMAIIQTHTMRNIANTVTYCANLNYLNHNLFNHIEAELLRRLEPLLNEEQDEIQENQNQQNSLNNYEYDEENINQEDNLKNQQQQENLPQEQKDEDSQQNVYNQLNQNADVILEKFFSSPEIQQDMQQHEQKLKNLYSLQENQKDDQTNQQSLDNQEHVQNEQNEQQKQKLQIYQQDNISINPSLYISKNYNKELKLNIQEKNKVYDLKPIDASEILVGFCKLKIIKTHLFEVLEYNFIKKLDEASPQSIQTYAFAHSSLCTQMLMNYYAANKKTYKRRSLKNLKKYNHHFYEIVTLKAIQKIENFTVEQIISYLTSASRPLVKKKQICRDLIQFGIKGVPKLNQLGSKYSKEQIEKTQYEYLKILQNFAFQNKQMDLIREAFEQNNIDIEKLMQNYGYIALHVKTEHLPKFDLDDIDLDEDLGNKNQQKPQQQEEEELKNI</sequence>
<keyword evidence="5" id="KW-1185">Reference proteome</keyword>